<dbReference type="InterPro" id="IPR008670">
    <property type="entry name" value="CoA_reduct_LuxC"/>
</dbReference>
<name>A0A9J9GHL0_ENT38</name>
<protein>
    <submittedName>
        <fullName evidence="2">Acyl-CoA reductase</fullName>
    </submittedName>
</protein>
<dbReference type="Pfam" id="PF05893">
    <property type="entry name" value="LuxC"/>
    <property type="match status" value="1"/>
</dbReference>
<gene>
    <name evidence="2" type="ordered locus">Ent638_2510</name>
</gene>
<dbReference type="OrthoDB" id="580775at2"/>
<dbReference type="AlphaFoldDB" id="A0A9J9GHL0"/>
<evidence type="ECO:0000256" key="1">
    <source>
        <dbReference type="ARBA" id="ARBA00022857"/>
    </source>
</evidence>
<dbReference type="SUPFAM" id="SSF53720">
    <property type="entry name" value="ALDH-like"/>
    <property type="match status" value="1"/>
</dbReference>
<evidence type="ECO:0000313" key="2">
    <source>
        <dbReference type="EMBL" id="ABP61179.1"/>
    </source>
</evidence>
<organism evidence="2 3">
    <name type="scientific">Enterobacter sp. (strain 638)</name>
    <dbReference type="NCBI Taxonomy" id="399742"/>
    <lineage>
        <taxon>Bacteria</taxon>
        <taxon>Pseudomonadati</taxon>
        <taxon>Pseudomonadota</taxon>
        <taxon>Gammaproteobacteria</taxon>
        <taxon>Enterobacterales</taxon>
        <taxon>Enterobacteriaceae</taxon>
        <taxon>Enterobacter</taxon>
    </lineage>
</organism>
<keyword evidence="3" id="KW-1185">Reference proteome</keyword>
<dbReference type="Proteomes" id="UP000000230">
    <property type="component" value="Chromosome"/>
</dbReference>
<dbReference type="RefSeq" id="WP_015959512.1">
    <property type="nucleotide sequence ID" value="NC_009436.1"/>
</dbReference>
<keyword evidence="1" id="KW-0521">NADP</keyword>
<evidence type="ECO:0000313" key="3">
    <source>
        <dbReference type="Proteomes" id="UP000000230"/>
    </source>
</evidence>
<dbReference type="GO" id="GO:0008218">
    <property type="term" value="P:bioluminescence"/>
    <property type="evidence" value="ECO:0007669"/>
    <property type="project" value="InterPro"/>
</dbReference>
<dbReference type="EMBL" id="CP000653">
    <property type="protein sequence ID" value="ABP61179.1"/>
    <property type="molecule type" value="Genomic_DNA"/>
</dbReference>
<dbReference type="InterPro" id="IPR016161">
    <property type="entry name" value="Ald_DH/histidinol_DH"/>
</dbReference>
<sequence length="401" mass="44912">MPPIFKTLRYRVGNEQVLEQMRTVKPRIPFDSDVIAFLQSFSKILLTEPQARTHSDVISLAFWCRKAALEQMKNTHAYNELLLGRGVAFHIAPSNVAVNFAYSLFAGLLTGNANIVRLPSKPFVQVDIICQALNQALEQHVAIRELICLVQYGHEPEINHALSAMCQARLIWGGDNTIALIRQSPLSARAVDIAFADRYSIAVIQADAYIAADNKQRIAQNFYNDTLLTDQQACTSPKLVVWLGEKKAEARALFWAAFETYLRDKPAPEAVSVVKTLADYCERAALSPELKYIPSATRHIFRVEAEKVTQDMLENHHGSGLFYEWLVDDISEIAPVCGEKCQTIATLGLTKNNLEQFILNCAPKGIDRIVAVGQTMEFTLHWDGYDLLKTLTRTITLSPGY</sequence>
<accession>A0A9J9GHL0</accession>
<proteinExistence type="predicted"/>
<reference evidence="3" key="1">
    <citation type="journal article" date="2010" name="PLoS Genet.">
        <title>Genome sequence of the plant growth promoting endophytic bacterium Enterobacter sp. 638.</title>
        <authorList>
            <person name="Taghavi S."/>
            <person name="van der Lelie D."/>
            <person name="Hoffman A."/>
            <person name="Zhang Y.B."/>
            <person name="Walla M.D."/>
            <person name="Vangronsveld J."/>
            <person name="Newman L."/>
            <person name="Monchy S."/>
        </authorList>
    </citation>
    <scope>NUCLEOTIDE SEQUENCE [LARGE SCALE GENOMIC DNA]</scope>
    <source>
        <strain evidence="3">638</strain>
    </source>
</reference>
<dbReference type="KEGG" id="ent:Ent638_2510"/>
<dbReference type="GO" id="GO:0003995">
    <property type="term" value="F:acyl-CoA dehydrogenase activity"/>
    <property type="evidence" value="ECO:0007669"/>
    <property type="project" value="InterPro"/>
</dbReference>